<dbReference type="Pfam" id="PF13430">
    <property type="entry name" value="DUF4112"/>
    <property type="match status" value="1"/>
</dbReference>
<gene>
    <name evidence="2" type="ordered locus">ACP_2176</name>
</gene>
<evidence type="ECO:0000256" key="1">
    <source>
        <dbReference type="SAM" id="Phobius"/>
    </source>
</evidence>
<feature type="transmembrane region" description="Helical" evidence="1">
    <location>
        <begin position="53"/>
        <end position="77"/>
    </location>
</feature>
<dbReference type="AlphaFoldDB" id="C1F9M0"/>
<dbReference type="InterPro" id="IPR025187">
    <property type="entry name" value="DUF4112"/>
</dbReference>
<dbReference type="eggNOG" id="ENOG5032RYR">
    <property type="taxonomic scope" value="Bacteria"/>
</dbReference>
<dbReference type="OrthoDB" id="513552at2"/>
<keyword evidence="1" id="KW-0812">Transmembrane</keyword>
<keyword evidence="1" id="KW-1133">Transmembrane helix</keyword>
<dbReference type="KEGG" id="aca:ACP_2176"/>
<dbReference type="PANTHER" id="PTHR35519:SF2">
    <property type="entry name" value="PH DOMAIN PROTEIN"/>
    <property type="match status" value="1"/>
</dbReference>
<dbReference type="RefSeq" id="WP_015897276.1">
    <property type="nucleotide sequence ID" value="NC_012483.1"/>
</dbReference>
<dbReference type="PANTHER" id="PTHR35519">
    <property type="entry name" value="MEMBRANE PROTEINS"/>
    <property type="match status" value="1"/>
</dbReference>
<keyword evidence="1" id="KW-0472">Membrane</keyword>
<organism evidence="2 3">
    <name type="scientific">Acidobacterium capsulatum (strain ATCC 51196 / DSM 11244 / BCRC 80197 / JCM 7670 / NBRC 15755 / NCIMB 13165 / 161)</name>
    <dbReference type="NCBI Taxonomy" id="240015"/>
    <lineage>
        <taxon>Bacteria</taxon>
        <taxon>Pseudomonadati</taxon>
        <taxon>Acidobacteriota</taxon>
        <taxon>Terriglobia</taxon>
        <taxon>Terriglobales</taxon>
        <taxon>Acidobacteriaceae</taxon>
        <taxon>Acidobacterium</taxon>
    </lineage>
</organism>
<dbReference type="EMBL" id="CP001472">
    <property type="protein sequence ID" value="ACO33062.1"/>
    <property type="molecule type" value="Genomic_DNA"/>
</dbReference>
<feature type="transmembrane region" description="Helical" evidence="1">
    <location>
        <begin position="140"/>
        <end position="167"/>
    </location>
</feature>
<evidence type="ECO:0000313" key="2">
    <source>
        <dbReference type="EMBL" id="ACO33062.1"/>
    </source>
</evidence>
<dbReference type="InParanoid" id="C1F9M0"/>
<feature type="transmembrane region" description="Helical" evidence="1">
    <location>
        <begin position="97"/>
        <end position="115"/>
    </location>
</feature>
<protein>
    <recommendedName>
        <fullName evidence="4">DUF4112 domain-containing protein</fullName>
    </recommendedName>
</protein>
<name>C1F9M0_ACIC5</name>
<reference evidence="2 3" key="1">
    <citation type="journal article" date="2009" name="Appl. Environ. Microbiol.">
        <title>Three genomes from the phylum Acidobacteria provide insight into the lifestyles of these microorganisms in soils.</title>
        <authorList>
            <person name="Ward N.L."/>
            <person name="Challacombe J.F."/>
            <person name="Janssen P.H."/>
            <person name="Henrissat B."/>
            <person name="Coutinho P.M."/>
            <person name="Wu M."/>
            <person name="Xie G."/>
            <person name="Haft D.H."/>
            <person name="Sait M."/>
            <person name="Badger J."/>
            <person name="Barabote R.D."/>
            <person name="Bradley B."/>
            <person name="Brettin T.S."/>
            <person name="Brinkac L.M."/>
            <person name="Bruce D."/>
            <person name="Creasy T."/>
            <person name="Daugherty S.C."/>
            <person name="Davidsen T.M."/>
            <person name="DeBoy R.T."/>
            <person name="Detter J.C."/>
            <person name="Dodson R.J."/>
            <person name="Durkin A.S."/>
            <person name="Ganapathy A."/>
            <person name="Gwinn-Giglio M."/>
            <person name="Han C.S."/>
            <person name="Khouri H."/>
            <person name="Kiss H."/>
            <person name="Kothari S.P."/>
            <person name="Madupu R."/>
            <person name="Nelson K.E."/>
            <person name="Nelson W.C."/>
            <person name="Paulsen I."/>
            <person name="Penn K."/>
            <person name="Ren Q."/>
            <person name="Rosovitz M.J."/>
            <person name="Selengut J.D."/>
            <person name="Shrivastava S."/>
            <person name="Sullivan S.A."/>
            <person name="Tapia R."/>
            <person name="Thompson L.S."/>
            <person name="Watkins K.L."/>
            <person name="Yang Q."/>
            <person name="Yu C."/>
            <person name="Zafar N."/>
            <person name="Zhou L."/>
            <person name="Kuske C.R."/>
        </authorList>
    </citation>
    <scope>NUCLEOTIDE SEQUENCE [LARGE SCALE GENOMIC DNA]</scope>
    <source>
        <strain evidence="3">ATCC 51196 / DSM 11244 / BCRC 80197 / JCM 7670 / NBRC 15755 / NCIMB 13165 / 161</strain>
    </source>
</reference>
<dbReference type="HOGENOM" id="CLU_116315_0_0_0"/>
<evidence type="ECO:0000313" key="3">
    <source>
        <dbReference type="Proteomes" id="UP000002207"/>
    </source>
</evidence>
<evidence type="ECO:0008006" key="4">
    <source>
        <dbReference type="Google" id="ProtNLM"/>
    </source>
</evidence>
<dbReference type="Proteomes" id="UP000002207">
    <property type="component" value="Chromosome"/>
</dbReference>
<proteinExistence type="predicted"/>
<keyword evidence="3" id="KW-1185">Reference proteome</keyword>
<sequence length="168" mass="18726">MPPVTQPDVLSPLRTRSRAARWLGDEQLDLLARLLDEWFRIPGTSIRIGLDGLIGFIPGIGDVLAGLTSLLLIGAAWLRGVPYATLARMSINVGLEVLIGSIPLAGDFFIVAFKANRRNYRLMTRQLAEPRRHTWKDRCFLALAALSLALIFAAPILALAMLLRWWLR</sequence>
<accession>C1F9M0</accession>